<evidence type="ECO:0000259" key="8">
    <source>
        <dbReference type="Pfam" id="PF04316"/>
    </source>
</evidence>
<protein>
    <recommendedName>
        <fullName evidence="2">Negative regulator of flagellin synthesis</fullName>
    </recommendedName>
</protein>
<dbReference type="RefSeq" id="WP_170232618.1">
    <property type="nucleotide sequence ID" value="NZ_BJYL01000016.1"/>
</dbReference>
<evidence type="ECO:0000256" key="6">
    <source>
        <dbReference type="ARBA" id="ARBA00023163"/>
    </source>
</evidence>
<evidence type="ECO:0000256" key="4">
    <source>
        <dbReference type="ARBA" id="ARBA00022795"/>
    </source>
</evidence>
<evidence type="ECO:0000256" key="2">
    <source>
        <dbReference type="ARBA" id="ARBA00017823"/>
    </source>
</evidence>
<dbReference type="AlphaFoldDB" id="A0A511Z6E1"/>
<dbReference type="InterPro" id="IPR007412">
    <property type="entry name" value="FlgM"/>
</dbReference>
<dbReference type="Proteomes" id="UP000321901">
    <property type="component" value="Unassembled WGS sequence"/>
</dbReference>
<dbReference type="Gene3D" id="6.10.140.30">
    <property type="entry name" value="Anti-sigma-28 factor FlgM"/>
    <property type="match status" value="1"/>
</dbReference>
<evidence type="ECO:0000256" key="1">
    <source>
        <dbReference type="ARBA" id="ARBA00005322"/>
    </source>
</evidence>
<accession>A0A511Z6E1</accession>
<organism evidence="9 10">
    <name type="scientific">Sporosarcina luteola</name>
    <dbReference type="NCBI Taxonomy" id="582850"/>
    <lineage>
        <taxon>Bacteria</taxon>
        <taxon>Bacillati</taxon>
        <taxon>Bacillota</taxon>
        <taxon>Bacilli</taxon>
        <taxon>Bacillales</taxon>
        <taxon>Caryophanaceae</taxon>
        <taxon>Sporosarcina</taxon>
    </lineage>
</organism>
<keyword evidence="9" id="KW-0969">Cilium</keyword>
<keyword evidence="5" id="KW-0805">Transcription regulation</keyword>
<dbReference type="Pfam" id="PF04316">
    <property type="entry name" value="FlgM"/>
    <property type="match status" value="1"/>
</dbReference>
<evidence type="ECO:0000313" key="10">
    <source>
        <dbReference type="Proteomes" id="UP000321901"/>
    </source>
</evidence>
<keyword evidence="3" id="KW-0678">Repressor</keyword>
<feature type="domain" description="Anti-sigma-28 factor FlgM C-terminal" evidence="8">
    <location>
        <begin position="33"/>
        <end position="82"/>
    </location>
</feature>
<keyword evidence="6" id="KW-0804">Transcription</keyword>
<comment type="caution">
    <text evidence="9">The sequence shown here is derived from an EMBL/GenBank/DDBJ whole genome shotgun (WGS) entry which is preliminary data.</text>
</comment>
<keyword evidence="9" id="KW-0282">Flagellum</keyword>
<reference evidence="9 10" key="1">
    <citation type="submission" date="2019-07" db="EMBL/GenBank/DDBJ databases">
        <title>Whole genome shotgun sequence of Sporosarcina luteola NBRC 105378.</title>
        <authorList>
            <person name="Hosoyama A."/>
            <person name="Uohara A."/>
            <person name="Ohji S."/>
            <person name="Ichikawa N."/>
        </authorList>
    </citation>
    <scope>NUCLEOTIDE SEQUENCE [LARGE SCALE GENOMIC DNA]</scope>
    <source>
        <strain evidence="9 10">NBRC 105378</strain>
    </source>
</reference>
<dbReference type="GO" id="GO:0045892">
    <property type="term" value="P:negative regulation of DNA-templated transcription"/>
    <property type="evidence" value="ECO:0007669"/>
    <property type="project" value="InterPro"/>
</dbReference>
<keyword evidence="9" id="KW-0966">Cell projection</keyword>
<keyword evidence="4" id="KW-1005">Bacterial flagellum biogenesis</keyword>
<dbReference type="GO" id="GO:0044781">
    <property type="term" value="P:bacterial-type flagellum organization"/>
    <property type="evidence" value="ECO:0007669"/>
    <property type="project" value="UniProtKB-KW"/>
</dbReference>
<dbReference type="SUPFAM" id="SSF101498">
    <property type="entry name" value="Anti-sigma factor FlgM"/>
    <property type="match status" value="1"/>
</dbReference>
<evidence type="ECO:0000256" key="5">
    <source>
        <dbReference type="ARBA" id="ARBA00023015"/>
    </source>
</evidence>
<sequence length="87" mass="9996">MKINKINIPPVNPYRTNQLKAEQAKEQPKVKTDKLEISQQAKQLSETSPVTLERNERVQQLKAQVEAGTYKVEPEKLAASLIKYYKN</sequence>
<evidence type="ECO:0000256" key="3">
    <source>
        <dbReference type="ARBA" id="ARBA00022491"/>
    </source>
</evidence>
<gene>
    <name evidence="9" type="primary">flgM</name>
    <name evidence="9" type="ORF">SLU01_13180</name>
</gene>
<name>A0A511Z6E1_9BACL</name>
<feature type="region of interest" description="Disordered" evidence="7">
    <location>
        <begin position="1"/>
        <end position="33"/>
    </location>
</feature>
<keyword evidence="10" id="KW-1185">Reference proteome</keyword>
<comment type="similarity">
    <text evidence="1">Belongs to the FlgM family.</text>
</comment>
<feature type="compositionally biased region" description="Basic and acidic residues" evidence="7">
    <location>
        <begin position="22"/>
        <end position="33"/>
    </location>
</feature>
<dbReference type="InterPro" id="IPR035890">
    <property type="entry name" value="Anti-sigma-28_factor_FlgM_sf"/>
</dbReference>
<dbReference type="NCBIfam" id="TIGR03824">
    <property type="entry name" value="FlgM_jcvi"/>
    <property type="match status" value="1"/>
</dbReference>
<evidence type="ECO:0000313" key="9">
    <source>
        <dbReference type="EMBL" id="GEN83006.1"/>
    </source>
</evidence>
<evidence type="ECO:0000256" key="7">
    <source>
        <dbReference type="SAM" id="MobiDB-lite"/>
    </source>
</evidence>
<dbReference type="InterPro" id="IPR031316">
    <property type="entry name" value="FlgM_C"/>
</dbReference>
<proteinExistence type="inferred from homology"/>
<dbReference type="EMBL" id="BJYL01000016">
    <property type="protein sequence ID" value="GEN83006.1"/>
    <property type="molecule type" value="Genomic_DNA"/>
</dbReference>